<evidence type="ECO:0000256" key="2">
    <source>
        <dbReference type="ARBA" id="ARBA00009239"/>
    </source>
</evidence>
<dbReference type="Gene3D" id="3.90.550.10">
    <property type="entry name" value="Spore Coat Polysaccharide Biosynthesis Protein SpsA, Chain A"/>
    <property type="match status" value="1"/>
</dbReference>
<reference evidence="10" key="1">
    <citation type="journal article" date="2010" name="Science">
        <title>Plasticity of animal genome architecture unmasked by rapid evolution of a pelagic tunicate.</title>
        <authorList>
            <person name="Denoeud F."/>
            <person name="Henriet S."/>
            <person name="Mungpakdee S."/>
            <person name="Aury J.M."/>
            <person name="Da Silva C."/>
            <person name="Brinkmann H."/>
            <person name="Mikhaleva J."/>
            <person name="Olsen L.C."/>
            <person name="Jubin C."/>
            <person name="Canestro C."/>
            <person name="Bouquet J.M."/>
            <person name="Danks G."/>
            <person name="Poulain J."/>
            <person name="Campsteijn C."/>
            <person name="Adamski M."/>
            <person name="Cross I."/>
            <person name="Yadetie F."/>
            <person name="Muffato M."/>
            <person name="Louis A."/>
            <person name="Butcher S."/>
            <person name="Tsagkogeorga G."/>
            <person name="Konrad A."/>
            <person name="Singh S."/>
            <person name="Jensen M.F."/>
            <person name="Cong E.H."/>
            <person name="Eikeseth-Otteraa H."/>
            <person name="Noel B."/>
            <person name="Anthouard V."/>
            <person name="Porcel B.M."/>
            <person name="Kachouri-Lafond R."/>
            <person name="Nishino A."/>
            <person name="Ugolini M."/>
            <person name="Chourrout P."/>
            <person name="Nishida H."/>
            <person name="Aasland R."/>
            <person name="Huzurbazar S."/>
            <person name="Westhof E."/>
            <person name="Delsuc F."/>
            <person name="Lehrach H."/>
            <person name="Reinhardt R."/>
            <person name="Weissenbach J."/>
            <person name="Roy S.W."/>
            <person name="Artiguenave F."/>
            <person name="Postlethwait J.H."/>
            <person name="Manak J.R."/>
            <person name="Thompson E.M."/>
            <person name="Jaillon O."/>
            <person name="Du Pasquier L."/>
            <person name="Boudinot P."/>
            <person name="Liberles D.A."/>
            <person name="Volff J.N."/>
            <person name="Philippe H."/>
            <person name="Lenhard B."/>
            <person name="Roest Crollius H."/>
            <person name="Wincker P."/>
            <person name="Chourrout D."/>
        </authorList>
    </citation>
    <scope>NUCLEOTIDE SEQUENCE [LARGE SCALE GENOMIC DNA]</scope>
</reference>
<name>E4X3L1_OIKDI</name>
<dbReference type="InterPro" id="IPR008428">
    <property type="entry name" value="Chond_GalNAc"/>
</dbReference>
<evidence type="ECO:0000256" key="6">
    <source>
        <dbReference type="ARBA" id="ARBA00022989"/>
    </source>
</evidence>
<dbReference type="Gene3D" id="3.90.550.50">
    <property type="match status" value="1"/>
</dbReference>
<evidence type="ECO:0000256" key="1">
    <source>
        <dbReference type="ARBA" id="ARBA00004447"/>
    </source>
</evidence>
<dbReference type="PANTHER" id="PTHR12369">
    <property type="entry name" value="CHONDROITIN SYNTHASE"/>
    <property type="match status" value="1"/>
</dbReference>
<dbReference type="Proteomes" id="UP000001307">
    <property type="component" value="Unassembled WGS sequence"/>
</dbReference>
<accession>E4X3L1</accession>
<dbReference type="GO" id="GO:0047238">
    <property type="term" value="F:glucuronosyl-N-acetylgalactosaminyl-proteoglycan 4-beta-N-acetylgalactosaminyltransferase activity"/>
    <property type="evidence" value="ECO:0007669"/>
    <property type="project" value="TreeGrafter"/>
</dbReference>
<dbReference type="EMBL" id="FN653023">
    <property type="protein sequence ID" value="CBY18215.1"/>
    <property type="molecule type" value="Genomic_DNA"/>
</dbReference>
<keyword evidence="11" id="KW-1185">Reference proteome</keyword>
<keyword evidence="4 9" id="KW-0812">Transmembrane</keyword>
<gene>
    <name evidence="10" type="ORF">GSOID_T00017853001</name>
</gene>
<dbReference type="OrthoDB" id="431432at2759"/>
<keyword evidence="7 9" id="KW-0333">Golgi apparatus</keyword>
<comment type="subcellular location">
    <subcellularLocation>
        <location evidence="1 9">Golgi apparatus</location>
        <location evidence="1 9">Golgi stack membrane</location>
        <topology evidence="1 9">Single-pass type II membrane protein</topology>
    </subcellularLocation>
</comment>
<organism evidence="10">
    <name type="scientific">Oikopleura dioica</name>
    <name type="common">Tunicate</name>
    <dbReference type="NCBI Taxonomy" id="34765"/>
    <lineage>
        <taxon>Eukaryota</taxon>
        <taxon>Metazoa</taxon>
        <taxon>Chordata</taxon>
        <taxon>Tunicata</taxon>
        <taxon>Appendicularia</taxon>
        <taxon>Copelata</taxon>
        <taxon>Oikopleuridae</taxon>
        <taxon>Oikopleura</taxon>
    </lineage>
</organism>
<dbReference type="InterPro" id="IPR029044">
    <property type="entry name" value="Nucleotide-diphossugar_trans"/>
</dbReference>
<dbReference type="EC" id="2.4.1.-" evidence="9"/>
<sequence length="735" mass="84302">MEVPRWLFPVIIGVVVGYALGFLGQTLLPGQCAQKNKEHHRRILRKPAVNKTIEIYKWPENASENRYVQKSRTSSGFLYVAMMSAGKYLDNRALAAVQTWAEAVRVKNPSAKIKVEIFAAEAGTVDGVNIVALPGVADNVYPPQRKSFSMMRYLAEHHLEEYDWFMRLDDDAYISWPILEKLLRRLDPSDKLYIGSPGFGKDDGDYVEEEMTYCMGGPGIVMSRELLRNLSPHLPSCLKRLYTEHEDLELGRCIQERLQVSCIKAYEANRLFKQNYGYNKQTDEERLQYFSDLAAGSIATYHPNKEPQYQFEIHRAFKIASISDLIAKTTKLEEENAIMTRLINENFLGIPNGINRTDIWDQFSGGKFFSTNTATHKLQPHWVDVISSAARESAKSIYKRLGLGGKITRIQVPEIYHRLTETSSELERFMFSLYSIIKFSVRVKRSFLNRPFYFEPIPLSKSRIEKCAAEDKKETRKHLCKNIIDEITVNIIVPLTGRSEAMHRFIKTYASLVKNHHELLNLIIVDFPASNHEFEALKTELADYEKKIGNTKIKLLRESGDFSRGKGLQTGAYSCEHDDLLFFCDIDMVFNAETLRHIRQYTVQGELAFYPTVFSKYDPESTLKKGNFHISEREGFWREYGFGMVSLYQADFLESGGFDTSLSGWGLEDVHLVSNFVSKGKDIMRANAASLVHPWHPKFCAEDLSQSQKDSCARTRASHVASQPILYQKWLKKNH</sequence>
<keyword evidence="3 9" id="KW-0808">Transferase</keyword>
<evidence type="ECO:0000256" key="4">
    <source>
        <dbReference type="ARBA" id="ARBA00022692"/>
    </source>
</evidence>
<evidence type="ECO:0000256" key="7">
    <source>
        <dbReference type="ARBA" id="ARBA00023034"/>
    </source>
</evidence>
<keyword evidence="6 9" id="KW-1133">Transmembrane helix</keyword>
<keyword evidence="8 9" id="KW-0472">Membrane</keyword>
<dbReference type="AlphaFoldDB" id="E4X3L1"/>
<dbReference type="InterPro" id="IPR051227">
    <property type="entry name" value="CS_glycosyltransferase"/>
</dbReference>
<evidence type="ECO:0000256" key="8">
    <source>
        <dbReference type="ARBA" id="ARBA00023136"/>
    </source>
</evidence>
<dbReference type="InParanoid" id="E4X3L1"/>
<dbReference type="GO" id="GO:0032580">
    <property type="term" value="C:Golgi cisterna membrane"/>
    <property type="evidence" value="ECO:0007669"/>
    <property type="project" value="UniProtKB-SubCell"/>
</dbReference>
<dbReference type="Pfam" id="PF05679">
    <property type="entry name" value="CHGN"/>
    <property type="match status" value="1"/>
</dbReference>
<evidence type="ECO:0000256" key="3">
    <source>
        <dbReference type="ARBA" id="ARBA00022679"/>
    </source>
</evidence>
<evidence type="ECO:0000313" key="11">
    <source>
        <dbReference type="Proteomes" id="UP000001307"/>
    </source>
</evidence>
<proteinExistence type="inferred from homology"/>
<dbReference type="PANTHER" id="PTHR12369:SF11">
    <property type="entry name" value="HEXOSYLTRANSFERASE"/>
    <property type="match status" value="1"/>
</dbReference>
<evidence type="ECO:0000256" key="5">
    <source>
        <dbReference type="ARBA" id="ARBA00022968"/>
    </source>
</evidence>
<keyword evidence="5 9" id="KW-0735">Signal-anchor</keyword>
<evidence type="ECO:0000256" key="9">
    <source>
        <dbReference type="RuleBase" id="RU364016"/>
    </source>
</evidence>
<protein>
    <recommendedName>
        <fullName evidence="9">Hexosyltransferase</fullName>
        <ecNumber evidence="9">2.4.1.-</ecNumber>
    </recommendedName>
</protein>
<feature type="transmembrane region" description="Helical" evidence="9">
    <location>
        <begin position="6"/>
        <end position="28"/>
    </location>
</feature>
<evidence type="ECO:0000313" key="10">
    <source>
        <dbReference type="EMBL" id="CBY18215.1"/>
    </source>
</evidence>
<comment type="similarity">
    <text evidence="2 9">Belongs to the chondroitin N-acetylgalactosaminyltransferase family.</text>
</comment>
<dbReference type="SUPFAM" id="SSF53448">
    <property type="entry name" value="Nucleotide-diphospho-sugar transferases"/>
    <property type="match status" value="2"/>
</dbReference>